<accession>A0A0G0Q2E4</accession>
<feature type="transmembrane region" description="Helical" evidence="1">
    <location>
        <begin position="384"/>
        <end position="403"/>
    </location>
</feature>
<reference evidence="2 3" key="1">
    <citation type="journal article" date="2015" name="Nature">
        <title>rRNA introns, odd ribosomes, and small enigmatic genomes across a large radiation of phyla.</title>
        <authorList>
            <person name="Brown C.T."/>
            <person name="Hug L.A."/>
            <person name="Thomas B.C."/>
            <person name="Sharon I."/>
            <person name="Castelle C.J."/>
            <person name="Singh A."/>
            <person name="Wilkins M.J."/>
            <person name="Williams K.H."/>
            <person name="Banfield J.F."/>
        </authorList>
    </citation>
    <scope>NUCLEOTIDE SEQUENCE [LARGE SCALE GENOMIC DNA]</scope>
</reference>
<evidence type="ECO:0000313" key="3">
    <source>
        <dbReference type="Proteomes" id="UP000034539"/>
    </source>
</evidence>
<feature type="transmembrane region" description="Helical" evidence="1">
    <location>
        <begin position="415"/>
        <end position="433"/>
    </location>
</feature>
<feature type="transmembrane region" description="Helical" evidence="1">
    <location>
        <begin position="290"/>
        <end position="309"/>
    </location>
</feature>
<feature type="transmembrane region" description="Helical" evidence="1">
    <location>
        <begin position="348"/>
        <end position="372"/>
    </location>
</feature>
<protein>
    <recommendedName>
        <fullName evidence="4">Glycosyltransferase RgtA/B/C/D-like domain-containing protein</fullName>
    </recommendedName>
</protein>
<organism evidence="2 3">
    <name type="scientific">Candidatus Gottesmanbacteria bacterium GW2011_GWC2_39_8</name>
    <dbReference type="NCBI Taxonomy" id="1618450"/>
    <lineage>
        <taxon>Bacteria</taxon>
        <taxon>Candidatus Gottesmaniibacteriota</taxon>
    </lineage>
</organism>
<dbReference type="EMBL" id="LBXN01000003">
    <property type="protein sequence ID" value="KKR34288.1"/>
    <property type="molecule type" value="Genomic_DNA"/>
</dbReference>
<feature type="transmembrane region" description="Helical" evidence="1">
    <location>
        <begin position="55"/>
        <end position="74"/>
    </location>
</feature>
<dbReference type="Proteomes" id="UP000034539">
    <property type="component" value="Unassembled WGS sequence"/>
</dbReference>
<feature type="transmembrane region" description="Helical" evidence="1">
    <location>
        <begin position="205"/>
        <end position="223"/>
    </location>
</feature>
<keyword evidence="1" id="KW-0812">Transmembrane</keyword>
<proteinExistence type="predicted"/>
<feature type="transmembrane region" description="Helical" evidence="1">
    <location>
        <begin position="6"/>
        <end position="22"/>
    </location>
</feature>
<feature type="transmembrane region" description="Helical" evidence="1">
    <location>
        <begin position="229"/>
        <end position="246"/>
    </location>
</feature>
<gene>
    <name evidence="2" type="ORF">UT63_C0003G0004</name>
</gene>
<feature type="transmembrane region" description="Helical" evidence="1">
    <location>
        <begin position="95"/>
        <end position="115"/>
    </location>
</feature>
<keyword evidence="1" id="KW-0472">Membrane</keyword>
<keyword evidence="1" id="KW-1133">Transmembrane helix</keyword>
<feature type="transmembrane region" description="Helical" evidence="1">
    <location>
        <begin position="29"/>
        <end position="49"/>
    </location>
</feature>
<feature type="transmembrane region" description="Helical" evidence="1">
    <location>
        <begin position="168"/>
        <end position="193"/>
    </location>
</feature>
<evidence type="ECO:0000256" key="1">
    <source>
        <dbReference type="SAM" id="Phobius"/>
    </source>
</evidence>
<dbReference type="AlphaFoldDB" id="A0A0G0Q2E4"/>
<comment type="caution">
    <text evidence="2">The sequence shown here is derived from an EMBL/GenBank/DDBJ whole genome shotgun (WGS) entry which is preliminary data.</text>
</comment>
<evidence type="ECO:0000313" key="2">
    <source>
        <dbReference type="EMBL" id="KKR34288.1"/>
    </source>
</evidence>
<evidence type="ECO:0008006" key="4">
    <source>
        <dbReference type="Google" id="ProtNLM"/>
    </source>
</evidence>
<name>A0A0G0Q2E4_9BACT</name>
<sequence>MNNIIPTIFILTTGVFIVKHLLRIKSSILVIFSLSYLLGSGLITLYMFFLSLFGFLTKPFVYSFSGLILISVFVKTKKNIYKRSFPKLNFSFPEIILLVLLSFTLIFIFINNTYWPPTTWDALTLYDFRAKVLTQTGNLYSLIDAGQTPFFISYYTSSPYLTSLLHSFYYFFGSTNPQIIYFLYTLFFIILFIHGLNKFTIRANALLLGILVLTLPFIFSQTLVSYTNLPYTVYLDLAFIYLLLYLKKGGRENFLISLILIFFSVWTRNREPFWVIYPVIIFFFSKRRRILLTVLSFVSIYFVSSFWQLPLNHLIQASVSSDKVFSGQPTIIDLIRFISISRLSEISYFLWISVFAEWKILLIIFSTVILFARLKLKEIFSDPLLWVIIFSVLLLFAGTYYLSLLRPFWKDIAGSAGRMMIFLPPLILFWIGTKLDKIFRTK</sequence>